<name>A0AA37LIC1_9PEZI</name>
<dbReference type="InterPro" id="IPR057229">
    <property type="entry name" value="DUF7907"/>
</dbReference>
<comment type="caution">
    <text evidence="3">The sequence shown here is derived from an EMBL/GenBank/DDBJ whole genome shotgun (WGS) entry which is preliminary data.</text>
</comment>
<sequence length="170" mass="17584">MFTQTLLKTALLAAAATAASLPARTTTSSFRIAANVTNFDLPTSLQGQELTYAPNANCKADIIFAPAGKGAVFYAAEDTVNVAHFSVGDETSPLAGLVVTPGGTATVPSLNTVQLQCETGTSGFVSTNEGLRFEDGYWMACPRDGSVVLSFKSAGQRTLAGCADVQLLLV</sequence>
<evidence type="ECO:0000313" key="4">
    <source>
        <dbReference type="Proteomes" id="UP001055115"/>
    </source>
</evidence>
<accession>A0AA37LIC1</accession>
<dbReference type="RefSeq" id="XP_049129423.1">
    <property type="nucleotide sequence ID" value="XM_049273466.1"/>
</dbReference>
<keyword evidence="1" id="KW-0732">Signal</keyword>
<evidence type="ECO:0000313" key="3">
    <source>
        <dbReference type="EMBL" id="GKT47073.1"/>
    </source>
</evidence>
<feature type="chain" id="PRO_5041246793" description="DUF7907 domain-containing protein" evidence="1">
    <location>
        <begin position="19"/>
        <end position="170"/>
    </location>
</feature>
<evidence type="ECO:0000259" key="2">
    <source>
        <dbReference type="Pfam" id="PF25484"/>
    </source>
</evidence>
<reference evidence="3 4" key="1">
    <citation type="submission" date="2022-03" db="EMBL/GenBank/DDBJ databases">
        <title>Genome data of Colletotrichum spp.</title>
        <authorList>
            <person name="Utami Y.D."/>
            <person name="Hiruma K."/>
        </authorList>
    </citation>
    <scope>NUCLEOTIDE SEQUENCE [LARGE SCALE GENOMIC DNA]</scope>
    <source>
        <strain evidence="3 4">MAFF 239500</strain>
    </source>
</reference>
<dbReference type="Pfam" id="PF25484">
    <property type="entry name" value="DUF7907"/>
    <property type="match status" value="1"/>
</dbReference>
<organism evidence="3 4">
    <name type="scientific">Colletotrichum spaethianum</name>
    <dbReference type="NCBI Taxonomy" id="700344"/>
    <lineage>
        <taxon>Eukaryota</taxon>
        <taxon>Fungi</taxon>
        <taxon>Dikarya</taxon>
        <taxon>Ascomycota</taxon>
        <taxon>Pezizomycotina</taxon>
        <taxon>Sordariomycetes</taxon>
        <taxon>Hypocreomycetidae</taxon>
        <taxon>Glomerellales</taxon>
        <taxon>Glomerellaceae</taxon>
        <taxon>Colletotrichum</taxon>
        <taxon>Colletotrichum spaethianum species complex</taxon>
    </lineage>
</organism>
<keyword evidence="4" id="KW-1185">Reference proteome</keyword>
<gene>
    <name evidence="3" type="ORF">ColSpa_07254</name>
</gene>
<dbReference type="AlphaFoldDB" id="A0AA37LIC1"/>
<dbReference type="Proteomes" id="UP001055115">
    <property type="component" value="Unassembled WGS sequence"/>
</dbReference>
<dbReference type="EMBL" id="BQXU01000018">
    <property type="protein sequence ID" value="GKT47073.1"/>
    <property type="molecule type" value="Genomic_DNA"/>
</dbReference>
<dbReference type="GeneID" id="73328056"/>
<feature type="domain" description="DUF7907" evidence="2">
    <location>
        <begin position="28"/>
        <end position="168"/>
    </location>
</feature>
<feature type="signal peptide" evidence="1">
    <location>
        <begin position="1"/>
        <end position="18"/>
    </location>
</feature>
<evidence type="ECO:0000256" key="1">
    <source>
        <dbReference type="SAM" id="SignalP"/>
    </source>
</evidence>
<protein>
    <recommendedName>
        <fullName evidence="2">DUF7907 domain-containing protein</fullName>
    </recommendedName>
</protein>
<proteinExistence type="predicted"/>